<dbReference type="Pfam" id="PF01988">
    <property type="entry name" value="VIT1"/>
    <property type="match status" value="2"/>
</dbReference>
<keyword evidence="3 6" id="KW-0812">Transmembrane</keyword>
<keyword evidence="4 6" id="KW-1133">Transmembrane helix</keyword>
<protein>
    <recommendedName>
        <fullName evidence="9">Transmembrane protein</fullName>
    </recommendedName>
</protein>
<feature type="transmembrane region" description="Helical" evidence="6">
    <location>
        <begin position="196"/>
        <end position="216"/>
    </location>
</feature>
<evidence type="ECO:0000313" key="8">
    <source>
        <dbReference type="Proteomes" id="UP000051952"/>
    </source>
</evidence>
<dbReference type="AlphaFoldDB" id="A0A0S4IYI2"/>
<organism evidence="7 8">
    <name type="scientific">Bodo saltans</name>
    <name type="common">Flagellated protozoan</name>
    <dbReference type="NCBI Taxonomy" id="75058"/>
    <lineage>
        <taxon>Eukaryota</taxon>
        <taxon>Discoba</taxon>
        <taxon>Euglenozoa</taxon>
        <taxon>Kinetoplastea</taxon>
        <taxon>Metakinetoplastina</taxon>
        <taxon>Eubodonida</taxon>
        <taxon>Bodonidae</taxon>
        <taxon>Bodo</taxon>
    </lineage>
</organism>
<evidence type="ECO:0000256" key="5">
    <source>
        <dbReference type="ARBA" id="ARBA00023136"/>
    </source>
</evidence>
<feature type="transmembrane region" description="Helical" evidence="6">
    <location>
        <begin position="272"/>
        <end position="291"/>
    </location>
</feature>
<evidence type="ECO:0000313" key="7">
    <source>
        <dbReference type="EMBL" id="CUG09907.1"/>
    </source>
</evidence>
<dbReference type="GO" id="GO:0005384">
    <property type="term" value="F:manganese ion transmembrane transporter activity"/>
    <property type="evidence" value="ECO:0007669"/>
    <property type="project" value="InterPro"/>
</dbReference>
<dbReference type="EMBL" id="CYKH01000650">
    <property type="protein sequence ID" value="CUG09907.1"/>
    <property type="molecule type" value="Genomic_DNA"/>
</dbReference>
<proteinExistence type="inferred from homology"/>
<dbReference type="VEuPathDB" id="TriTrypDB:BSAL_74360"/>
<keyword evidence="5 6" id="KW-0472">Membrane</keyword>
<keyword evidence="8" id="KW-1185">Reference proteome</keyword>
<sequence>MDDALQKREHRLQEWEADLAAREDQLRRRLEGVAAAAHAAGPSSELKHRGAGVAPLTTSGTHTPPGTPSKERVLPLAVYVRSGKFLRSAVFGGLDGLTTSIVLICSTSGLVKSSSDGGHGDHSKGHISAAVLFTLGAANLVADAFSMGMGDFLSSLAEAEHEQDGPSTPAGHATGGGGHNAWYQDSSFVEAARNGAVMFTSFVVFGVLPLAAYAPWARMSWLTDSRRFVAACILGVLSLFTLGLLKGYVTVTQDSCGAMSNAAKWRAMMISALKMILMGSVASLISFVVSLELHTDEAH</sequence>
<accession>A0A0S4IYI2</accession>
<gene>
    <name evidence="7" type="ORF">BSAL_74360</name>
</gene>
<feature type="transmembrane region" description="Helical" evidence="6">
    <location>
        <begin position="228"/>
        <end position="251"/>
    </location>
</feature>
<dbReference type="Proteomes" id="UP000051952">
    <property type="component" value="Unassembled WGS sequence"/>
</dbReference>
<dbReference type="PANTHER" id="PTHR31851">
    <property type="entry name" value="FE(2+)/MN(2+) TRANSPORTER PCL1"/>
    <property type="match status" value="1"/>
</dbReference>
<evidence type="ECO:0000256" key="6">
    <source>
        <dbReference type="SAM" id="Phobius"/>
    </source>
</evidence>
<evidence type="ECO:0000256" key="2">
    <source>
        <dbReference type="ARBA" id="ARBA00007049"/>
    </source>
</evidence>
<comment type="similarity">
    <text evidence="2">Belongs to the CCC1 family.</text>
</comment>
<comment type="subcellular location">
    <subcellularLocation>
        <location evidence="1">Endomembrane system</location>
        <topology evidence="1">Multi-pass membrane protein</topology>
    </subcellularLocation>
</comment>
<evidence type="ECO:0008006" key="9">
    <source>
        <dbReference type="Google" id="ProtNLM"/>
    </source>
</evidence>
<dbReference type="InterPro" id="IPR008217">
    <property type="entry name" value="Ccc1_fam"/>
</dbReference>
<evidence type="ECO:0000256" key="3">
    <source>
        <dbReference type="ARBA" id="ARBA00022692"/>
    </source>
</evidence>
<evidence type="ECO:0000256" key="4">
    <source>
        <dbReference type="ARBA" id="ARBA00022989"/>
    </source>
</evidence>
<dbReference type="GO" id="GO:0012505">
    <property type="term" value="C:endomembrane system"/>
    <property type="evidence" value="ECO:0007669"/>
    <property type="project" value="UniProtKB-SubCell"/>
</dbReference>
<dbReference type="OrthoDB" id="73465at2759"/>
<evidence type="ECO:0000256" key="1">
    <source>
        <dbReference type="ARBA" id="ARBA00004127"/>
    </source>
</evidence>
<dbReference type="GO" id="GO:0030026">
    <property type="term" value="P:intracellular manganese ion homeostasis"/>
    <property type="evidence" value="ECO:0007669"/>
    <property type="project" value="InterPro"/>
</dbReference>
<name>A0A0S4IYI2_BODSA</name>
<reference evidence="8" key="1">
    <citation type="submission" date="2015-09" db="EMBL/GenBank/DDBJ databases">
        <authorList>
            <consortium name="Pathogen Informatics"/>
        </authorList>
    </citation>
    <scope>NUCLEOTIDE SEQUENCE [LARGE SCALE GENOMIC DNA]</scope>
    <source>
        <strain evidence="8">Lake Konstanz</strain>
    </source>
</reference>